<dbReference type="InterPro" id="IPR020843">
    <property type="entry name" value="ER"/>
</dbReference>
<organism evidence="2 3">
    <name type="scientific">Aliikangiella marina</name>
    <dbReference type="NCBI Taxonomy" id="1712262"/>
    <lineage>
        <taxon>Bacteria</taxon>
        <taxon>Pseudomonadati</taxon>
        <taxon>Pseudomonadota</taxon>
        <taxon>Gammaproteobacteria</taxon>
        <taxon>Oceanospirillales</taxon>
        <taxon>Pleioneaceae</taxon>
        <taxon>Aliikangiella</taxon>
    </lineage>
</organism>
<dbReference type="OrthoDB" id="9785812at2"/>
<evidence type="ECO:0000313" key="2">
    <source>
        <dbReference type="EMBL" id="TQV76568.1"/>
    </source>
</evidence>
<dbReference type="RefSeq" id="WP_142887928.1">
    <property type="nucleotide sequence ID" value="NZ_VIKR01000001.1"/>
</dbReference>
<sequence>MKALSIKKYGSPDFLQIREIQQPSPRSEQVLIKVHAVSLNDWDWGLLHSSPFVPNRFMAGLFRPKIILGSDIAGVVEKVGSGVSAFKVGDQVYGDLSGCGFGGFAEYVCAPQDSIRLKSAKMTFEQAAAIPQAGMLALQSVMAAGIDKSGLSVLVNGAGGGVGSIAIQLLKLHNNHVTGVDSGEKLAAMRAWGFDHVIDYSVTDFTQNSQRYDLIIDVKTERSPADYERCLKPNGVYATVGGSLLSLLKIALSGLRINRARNKKLKVIGLHANSELEYFNTLFEADQFKPVVDSNFSFKEKDVREAFSRFGAAAHKGKIVVLI</sequence>
<dbReference type="Gene3D" id="3.40.50.720">
    <property type="entry name" value="NAD(P)-binding Rossmann-like Domain"/>
    <property type="match status" value="1"/>
</dbReference>
<proteinExistence type="predicted"/>
<dbReference type="GO" id="GO:0016491">
    <property type="term" value="F:oxidoreductase activity"/>
    <property type="evidence" value="ECO:0007669"/>
    <property type="project" value="InterPro"/>
</dbReference>
<evidence type="ECO:0000313" key="3">
    <source>
        <dbReference type="Proteomes" id="UP000317839"/>
    </source>
</evidence>
<dbReference type="AlphaFoldDB" id="A0A545TH95"/>
<dbReference type="Pfam" id="PF08240">
    <property type="entry name" value="ADH_N"/>
    <property type="match status" value="1"/>
</dbReference>
<dbReference type="SUPFAM" id="SSF50129">
    <property type="entry name" value="GroES-like"/>
    <property type="match status" value="1"/>
</dbReference>
<dbReference type="InterPro" id="IPR011032">
    <property type="entry name" value="GroES-like_sf"/>
</dbReference>
<dbReference type="InterPro" id="IPR013154">
    <property type="entry name" value="ADH-like_N"/>
</dbReference>
<dbReference type="Pfam" id="PF13602">
    <property type="entry name" value="ADH_zinc_N_2"/>
    <property type="match status" value="1"/>
</dbReference>
<dbReference type="Proteomes" id="UP000317839">
    <property type="component" value="Unassembled WGS sequence"/>
</dbReference>
<evidence type="ECO:0000259" key="1">
    <source>
        <dbReference type="SMART" id="SM00829"/>
    </source>
</evidence>
<dbReference type="Gene3D" id="3.90.180.10">
    <property type="entry name" value="Medium-chain alcohol dehydrogenases, catalytic domain"/>
    <property type="match status" value="1"/>
</dbReference>
<reference evidence="2 3" key="1">
    <citation type="submission" date="2019-06" db="EMBL/GenBank/DDBJ databases">
        <title>Draft genome of Aliikangiella marina GYP-15.</title>
        <authorList>
            <person name="Wang G."/>
        </authorList>
    </citation>
    <scope>NUCLEOTIDE SEQUENCE [LARGE SCALE GENOMIC DNA]</scope>
    <source>
        <strain evidence="2 3">GYP-15</strain>
    </source>
</reference>
<dbReference type="EMBL" id="VIKR01000001">
    <property type="protein sequence ID" value="TQV76568.1"/>
    <property type="molecule type" value="Genomic_DNA"/>
</dbReference>
<dbReference type="InterPro" id="IPR052733">
    <property type="entry name" value="Chloroplast_QOR"/>
</dbReference>
<dbReference type="SUPFAM" id="SSF51735">
    <property type="entry name" value="NAD(P)-binding Rossmann-fold domains"/>
    <property type="match status" value="1"/>
</dbReference>
<accession>A0A545TH95</accession>
<dbReference type="SMART" id="SM00829">
    <property type="entry name" value="PKS_ER"/>
    <property type="match status" value="1"/>
</dbReference>
<comment type="caution">
    <text evidence="2">The sequence shown here is derived from an EMBL/GenBank/DDBJ whole genome shotgun (WGS) entry which is preliminary data.</text>
</comment>
<feature type="domain" description="Enoyl reductase (ER)" evidence="1">
    <location>
        <begin position="10"/>
        <end position="321"/>
    </location>
</feature>
<dbReference type="PANTHER" id="PTHR44013">
    <property type="entry name" value="ZINC-TYPE ALCOHOL DEHYDROGENASE-LIKE PROTEIN C16A3.02C"/>
    <property type="match status" value="1"/>
</dbReference>
<dbReference type="CDD" id="cd08267">
    <property type="entry name" value="MDR1"/>
    <property type="match status" value="1"/>
</dbReference>
<name>A0A545TH95_9GAMM</name>
<dbReference type="InterPro" id="IPR036291">
    <property type="entry name" value="NAD(P)-bd_dom_sf"/>
</dbReference>
<protein>
    <submittedName>
        <fullName evidence="2">NAD(P)-dependent alcohol dehydrogenase</fullName>
    </submittedName>
</protein>
<dbReference type="PANTHER" id="PTHR44013:SF1">
    <property type="entry name" value="ZINC-TYPE ALCOHOL DEHYDROGENASE-LIKE PROTEIN C16A3.02C"/>
    <property type="match status" value="1"/>
</dbReference>
<keyword evidence="3" id="KW-1185">Reference proteome</keyword>
<gene>
    <name evidence="2" type="ORF">FLL45_00995</name>
</gene>